<name>A0A8S3FK44_9BILA</name>
<evidence type="ECO:0000313" key="1">
    <source>
        <dbReference type="EMBL" id="CAF5123992.1"/>
    </source>
</evidence>
<proteinExistence type="predicted"/>
<reference evidence="1" key="1">
    <citation type="submission" date="2021-02" db="EMBL/GenBank/DDBJ databases">
        <authorList>
            <person name="Nowell W R."/>
        </authorList>
    </citation>
    <scope>NUCLEOTIDE SEQUENCE</scope>
</reference>
<sequence length="194" mass="22403">VGGFSRLLRTTIGIGIVRIFNFSETIINNNETLESTLINEQLFHALQMGFYFGVTYAVVDCVQDEIQNIDKISMQHLEVLQLINNENERLLTPNELLDKWILKMEDILSGEEFNRKEVPKTPLTPLLLESFDGLIALTKTINVTTSAFNELALLLRSQRMDKKEPEIFYNDEELYLGKILFLRIKISLMKCFLI</sequence>
<dbReference type="EMBL" id="CAJOBH010245643">
    <property type="protein sequence ID" value="CAF5123992.1"/>
    <property type="molecule type" value="Genomic_DNA"/>
</dbReference>
<organism evidence="1 2">
    <name type="scientific">Rotaria magnacalcarata</name>
    <dbReference type="NCBI Taxonomy" id="392030"/>
    <lineage>
        <taxon>Eukaryota</taxon>
        <taxon>Metazoa</taxon>
        <taxon>Spiralia</taxon>
        <taxon>Gnathifera</taxon>
        <taxon>Rotifera</taxon>
        <taxon>Eurotatoria</taxon>
        <taxon>Bdelloidea</taxon>
        <taxon>Philodinida</taxon>
        <taxon>Philodinidae</taxon>
        <taxon>Rotaria</taxon>
    </lineage>
</organism>
<dbReference type="Proteomes" id="UP000681967">
    <property type="component" value="Unassembled WGS sequence"/>
</dbReference>
<comment type="caution">
    <text evidence="1">The sequence shown here is derived from an EMBL/GenBank/DDBJ whole genome shotgun (WGS) entry which is preliminary data.</text>
</comment>
<protein>
    <submittedName>
        <fullName evidence="1">Uncharacterized protein</fullName>
    </submittedName>
</protein>
<dbReference type="AlphaFoldDB" id="A0A8S3FK44"/>
<accession>A0A8S3FK44</accession>
<gene>
    <name evidence="1" type="ORF">BYL167_LOCUS67485</name>
</gene>
<evidence type="ECO:0000313" key="2">
    <source>
        <dbReference type="Proteomes" id="UP000681967"/>
    </source>
</evidence>
<feature type="non-terminal residue" evidence="1">
    <location>
        <position position="1"/>
    </location>
</feature>